<feature type="compositionally biased region" description="Low complexity" evidence="7">
    <location>
        <begin position="468"/>
        <end position="479"/>
    </location>
</feature>
<feature type="compositionally biased region" description="Polar residues" evidence="7">
    <location>
        <begin position="916"/>
        <end position="926"/>
    </location>
</feature>
<protein>
    <submittedName>
        <fullName evidence="9">Transcription factor</fullName>
    </submittedName>
</protein>
<feature type="region of interest" description="Disordered" evidence="7">
    <location>
        <begin position="1240"/>
        <end position="1298"/>
    </location>
</feature>
<evidence type="ECO:0000256" key="5">
    <source>
        <dbReference type="ARBA" id="ARBA00022895"/>
    </source>
</evidence>
<evidence type="ECO:0000256" key="2">
    <source>
        <dbReference type="ARBA" id="ARBA00004574"/>
    </source>
</evidence>
<evidence type="ECO:0000256" key="7">
    <source>
        <dbReference type="SAM" id="MobiDB-lite"/>
    </source>
</evidence>
<evidence type="ECO:0000259" key="8">
    <source>
        <dbReference type="Pfam" id="PF08914"/>
    </source>
</evidence>
<feature type="region of interest" description="Disordered" evidence="7">
    <location>
        <begin position="191"/>
        <end position="986"/>
    </location>
</feature>
<comment type="similarity">
    <text evidence="3">Belongs to the RAP1 family.</text>
</comment>
<dbReference type="STRING" id="1077348.A0A2G8SHH4"/>
<feature type="region of interest" description="Disordered" evidence="7">
    <location>
        <begin position="84"/>
        <end position="135"/>
    </location>
</feature>
<dbReference type="Pfam" id="PF08914">
    <property type="entry name" value="Myb_Rap1"/>
    <property type="match status" value="2"/>
</dbReference>
<dbReference type="InterPro" id="IPR039595">
    <property type="entry name" value="TE2IP/Rap1"/>
</dbReference>
<feature type="compositionally biased region" description="Polar residues" evidence="7">
    <location>
        <begin position="1269"/>
        <end position="1278"/>
    </location>
</feature>
<feature type="compositionally biased region" description="Basic and acidic residues" evidence="7">
    <location>
        <begin position="227"/>
        <end position="254"/>
    </location>
</feature>
<dbReference type="SUPFAM" id="SSF46689">
    <property type="entry name" value="Homeodomain-like"/>
    <property type="match status" value="2"/>
</dbReference>
<evidence type="ECO:0000256" key="4">
    <source>
        <dbReference type="ARBA" id="ARBA00022454"/>
    </source>
</evidence>
<dbReference type="GO" id="GO:0010833">
    <property type="term" value="P:telomere maintenance via telomere lengthening"/>
    <property type="evidence" value="ECO:0007669"/>
    <property type="project" value="TreeGrafter"/>
</dbReference>
<feature type="compositionally biased region" description="Basic residues" evidence="7">
    <location>
        <begin position="601"/>
        <end position="611"/>
    </location>
</feature>
<feature type="compositionally biased region" description="Basic residues" evidence="7">
    <location>
        <begin position="520"/>
        <end position="530"/>
    </location>
</feature>
<evidence type="ECO:0000313" key="9">
    <source>
        <dbReference type="EMBL" id="PIL33216.1"/>
    </source>
</evidence>
<comment type="subcellular location">
    <subcellularLocation>
        <location evidence="2">Chromosome</location>
        <location evidence="2">Telomere</location>
    </subcellularLocation>
    <subcellularLocation>
        <location evidence="1">Nucleus</location>
    </subcellularLocation>
</comment>
<comment type="caution">
    <text evidence="9">The sequence shown here is derived from an EMBL/GenBank/DDBJ whole genome shotgun (WGS) entry which is preliminary data.</text>
</comment>
<sequence length="1341" mass="147698">MPARSSSSRNEFSTKEDDYLAQYIAKYNPQREGRTGNKLYQRLVENADGKWPWHKRHTWQSWRERYRTDQAQFDRRIARHLLKASAKSDASRSGPSVSASPAPPPAQTKARARAPESPPPEKRERVPYTMEDDDNLAEYLAANSLSRQGRQGKNLYEAIADEPWGQRHPWQSWHERYKKNQDYFDRRIKRINAGEDEDGDEADLPRPRTVDGATRYSLSQARVHAKREKEKERERAKEREQEKEKRKRASRGDESVEAPPRKKTRVEQPVAGPSRRKEPEVVEVPDEPDVEVVGVPDGQEDEGPGDNGREEVVAEEDVQDEGSGGGDEGAVEDGEDVEELEEEDDEEEDEEDQGPIGSDDYHGEIFDEPALEEEAEGQDGLESESDREQEETELMLSDNPFPDAEVVDEALGEDADADVDMAGDETVVEEGGVQLSVPDGGADENPFDDDVPHDIPMADDDEAEPHLSTTPPSGASPPARAHNSRIEHDIDAQPDTPQPSPTEDASKRHRREHGHEPAPARKHAKRILRKRGGDEDFFGTPSTSAAGTVQNSPTARHLAQRTPRVERGDEQDIESPQKRQREPPRLDEGAWNTAFTDARGRTRASPKRPRRSGVDFELEDAEAQAASEGDEEGEGAEEDGEAEAAPSQWPPVRGGAKAKGKVKEEVTAPATPARGPRDKGKAREAAASPGEGRVVTTEHILSVKTIRTVERRPVNGIQGAGAGVRASREPAQEQPSSPRTLVQEDEVNEEVKDEPMKRHPFSQVGPRESRGASSSRGSSVFPPAKDSRRDDIARMQRMLAASRCAAAEQKEKDKGKDKDTDERRRASLGLHEDRETFLLRLKNGGGPGRASELGTRPTRTKSPVGTTEDVRRRGQRLARFQEREESLPIPESVPPLQSSPLARRGSNPSVGEIIPRTSTSRVAQSVPNPPTQRFDKGKERPAPPTSCVVGGYGHPRGHTTSEFEPDFSPAPQDRSSVIRRNRHAPRQSLPAIPSFALEEDPYMALGHMFHPPPSGSGLARVYTLPTRPSHSSADPPMYASLPAHERAMVKELGIQCMLAAMARNHGFGLEIVRGVCEKAGSMEKTDRVLRDMRESANRQANASFRKMFSESGGEESGEEDQEGASEEDGAEGDEDQDQDQEPEDVEEGEEDTPADDADFMDEDLPDSSAGADEGDSAEVESVLGQDTNSWLDDAPQAESSRIRGGAAEYGEDGMDVDVDVSHVASTSTRKPFRIKVLPKEPVPPAAYSPPKKTRASHFIKKAQKADLAQSPQLGQDSNADPFATAVKPTKPRYEDIPVGSVGKLSKYGAKEWLDVENKYGPGAAKIMMGKALAKLLPPHRR</sequence>
<feature type="compositionally biased region" description="Basic and acidic residues" evidence="7">
    <location>
        <begin position="675"/>
        <end position="684"/>
    </location>
</feature>
<name>A0A2G8SHH4_9APHY</name>
<feature type="compositionally biased region" description="Polar residues" evidence="7">
    <location>
        <begin position="540"/>
        <end position="554"/>
    </location>
</feature>
<evidence type="ECO:0000256" key="6">
    <source>
        <dbReference type="ARBA" id="ARBA00023242"/>
    </source>
</evidence>
<evidence type="ECO:0000313" key="10">
    <source>
        <dbReference type="Proteomes" id="UP000230002"/>
    </source>
</evidence>
<gene>
    <name evidence="9" type="ORF">GSI_04666</name>
</gene>
<dbReference type="GO" id="GO:0070187">
    <property type="term" value="C:shelterin complex"/>
    <property type="evidence" value="ECO:0007669"/>
    <property type="project" value="TreeGrafter"/>
</dbReference>
<dbReference type="PANTHER" id="PTHR16466">
    <property type="entry name" value="TELOMERE REPEAT-BINDING FACTOR 2-INTERACTING PROTEIN 1"/>
    <property type="match status" value="1"/>
</dbReference>
<keyword evidence="10" id="KW-1185">Reference proteome</keyword>
<feature type="compositionally biased region" description="Acidic residues" evidence="7">
    <location>
        <begin position="281"/>
        <end position="290"/>
    </location>
</feature>
<feature type="compositionally biased region" description="Acidic residues" evidence="7">
    <location>
        <begin position="405"/>
        <end position="428"/>
    </location>
</feature>
<dbReference type="Proteomes" id="UP000230002">
    <property type="component" value="Unassembled WGS sequence"/>
</dbReference>
<organism evidence="9 10">
    <name type="scientific">Ganoderma sinense ZZ0214-1</name>
    <dbReference type="NCBI Taxonomy" id="1077348"/>
    <lineage>
        <taxon>Eukaryota</taxon>
        <taxon>Fungi</taxon>
        <taxon>Dikarya</taxon>
        <taxon>Basidiomycota</taxon>
        <taxon>Agaricomycotina</taxon>
        <taxon>Agaricomycetes</taxon>
        <taxon>Polyporales</taxon>
        <taxon>Polyporaceae</taxon>
        <taxon>Ganoderma</taxon>
    </lineage>
</organism>
<feature type="region of interest" description="Disordered" evidence="7">
    <location>
        <begin position="1096"/>
        <end position="1213"/>
    </location>
</feature>
<evidence type="ECO:0000256" key="1">
    <source>
        <dbReference type="ARBA" id="ARBA00004123"/>
    </source>
</evidence>
<dbReference type="Gene3D" id="1.10.10.60">
    <property type="entry name" value="Homeodomain-like"/>
    <property type="match status" value="2"/>
</dbReference>
<feature type="compositionally biased region" description="Acidic residues" evidence="7">
    <location>
        <begin position="366"/>
        <end position="393"/>
    </location>
</feature>
<feature type="compositionally biased region" description="Acidic residues" evidence="7">
    <location>
        <begin position="1112"/>
        <end position="1165"/>
    </location>
</feature>
<feature type="compositionally biased region" description="Basic and acidic residues" evidence="7">
    <location>
        <begin position="808"/>
        <end position="837"/>
    </location>
</feature>
<dbReference type="GO" id="GO:0031848">
    <property type="term" value="P:protection from non-homologous end joining at telomere"/>
    <property type="evidence" value="ECO:0007669"/>
    <property type="project" value="TreeGrafter"/>
</dbReference>
<feature type="compositionally biased region" description="Acidic residues" evidence="7">
    <location>
        <begin position="616"/>
        <end position="642"/>
    </location>
</feature>
<feature type="compositionally biased region" description="Basic and acidic residues" evidence="7">
    <location>
        <begin position="785"/>
        <end position="794"/>
    </location>
</feature>
<keyword evidence="6" id="KW-0539">Nucleus</keyword>
<dbReference type="InterPro" id="IPR009057">
    <property type="entry name" value="Homeodomain-like_sf"/>
</dbReference>
<dbReference type="OrthoDB" id="435460at2759"/>
<keyword evidence="5" id="KW-0779">Telomere</keyword>
<dbReference type="InterPro" id="IPR015010">
    <property type="entry name" value="TERF2IP_Myb"/>
</dbReference>
<feature type="compositionally biased region" description="Basic residues" evidence="7">
    <location>
        <begin position="1251"/>
        <end position="1262"/>
    </location>
</feature>
<dbReference type="PANTHER" id="PTHR16466:SF6">
    <property type="entry name" value="TELOMERIC REPEAT-BINDING FACTOR 2-INTERACTING PROTEIN 1"/>
    <property type="match status" value="1"/>
</dbReference>
<feature type="compositionally biased region" description="Acidic residues" evidence="7">
    <location>
        <begin position="329"/>
        <end position="353"/>
    </location>
</feature>
<evidence type="ECO:0000256" key="3">
    <source>
        <dbReference type="ARBA" id="ARBA00010467"/>
    </source>
</evidence>
<feature type="domain" description="TERF2-interacting telomeric protein 1 Myb" evidence="8">
    <location>
        <begin position="128"/>
        <end position="180"/>
    </location>
</feature>
<feature type="compositionally biased region" description="Acidic residues" evidence="7">
    <location>
        <begin position="441"/>
        <end position="463"/>
    </location>
</feature>
<reference evidence="9 10" key="1">
    <citation type="journal article" date="2015" name="Sci. Rep.">
        <title>Chromosome-level genome map provides insights into diverse defense mechanisms in the medicinal fungus Ganoderma sinense.</title>
        <authorList>
            <person name="Zhu Y."/>
            <person name="Xu J."/>
            <person name="Sun C."/>
            <person name="Zhou S."/>
            <person name="Xu H."/>
            <person name="Nelson D.R."/>
            <person name="Qian J."/>
            <person name="Song J."/>
            <person name="Luo H."/>
            <person name="Xiang L."/>
            <person name="Li Y."/>
            <person name="Xu Z."/>
            <person name="Ji A."/>
            <person name="Wang L."/>
            <person name="Lu S."/>
            <person name="Hayward A."/>
            <person name="Sun W."/>
            <person name="Li X."/>
            <person name="Schwartz D.C."/>
            <person name="Wang Y."/>
            <person name="Chen S."/>
        </authorList>
    </citation>
    <scope>NUCLEOTIDE SEQUENCE [LARGE SCALE GENOMIC DNA]</scope>
    <source>
        <strain evidence="9 10">ZZ0214-1</strain>
    </source>
</reference>
<dbReference type="CDD" id="cd11655">
    <property type="entry name" value="rap1_myb-like"/>
    <property type="match status" value="2"/>
</dbReference>
<feature type="domain" description="TERF2-interacting telomeric protein 1 Myb" evidence="8">
    <location>
        <begin position="12"/>
        <end position="67"/>
    </location>
</feature>
<accession>A0A2G8SHH4</accession>
<feature type="compositionally biased region" description="Low complexity" evidence="7">
    <location>
        <begin position="91"/>
        <end position="100"/>
    </location>
</feature>
<feature type="compositionally biased region" description="Basic and acidic residues" evidence="7">
    <location>
        <begin position="563"/>
        <end position="588"/>
    </location>
</feature>
<dbReference type="EMBL" id="AYKW01000008">
    <property type="protein sequence ID" value="PIL33216.1"/>
    <property type="molecule type" value="Genomic_DNA"/>
</dbReference>
<proteinExistence type="inferred from homology"/>
<keyword evidence="4" id="KW-0158">Chromosome</keyword>
<dbReference type="GO" id="GO:0042162">
    <property type="term" value="F:telomeric DNA binding"/>
    <property type="evidence" value="ECO:0007669"/>
    <property type="project" value="TreeGrafter"/>
</dbReference>